<evidence type="ECO:0000259" key="3">
    <source>
        <dbReference type="PROSITE" id="PS51186"/>
    </source>
</evidence>
<dbReference type="CDD" id="cd04301">
    <property type="entry name" value="NAT_SF"/>
    <property type="match status" value="1"/>
</dbReference>
<sequence length="175" mass="19420">MTDLSEASWPMAQPRSDNSVRAATVADLAALLELERAGFPVLEQWSEQSWRSELTEPALQVLIIGTDPLLGAIALRIAGDDVELDRIVVHPRARRSGIARTLINNALDGHRAAEKMILEVWTGNAAAIALYRSFGFTELINRRDYYGPGRDAVIMSLPIQDHRRVQDHRAGEVRA</sequence>
<organism evidence="4 5">
    <name type="scientific">Microlunatus elymi</name>
    <dbReference type="NCBI Taxonomy" id="2596828"/>
    <lineage>
        <taxon>Bacteria</taxon>
        <taxon>Bacillati</taxon>
        <taxon>Actinomycetota</taxon>
        <taxon>Actinomycetes</taxon>
        <taxon>Propionibacteriales</taxon>
        <taxon>Propionibacteriaceae</taxon>
        <taxon>Microlunatus</taxon>
    </lineage>
</organism>
<evidence type="ECO:0000313" key="5">
    <source>
        <dbReference type="Proteomes" id="UP000319263"/>
    </source>
</evidence>
<evidence type="ECO:0000313" key="4">
    <source>
        <dbReference type="EMBL" id="QDP95599.1"/>
    </source>
</evidence>
<keyword evidence="5" id="KW-1185">Reference proteome</keyword>
<dbReference type="Gene3D" id="3.40.630.30">
    <property type="match status" value="1"/>
</dbReference>
<dbReference type="InterPro" id="IPR050680">
    <property type="entry name" value="YpeA/RimI_acetyltransf"/>
</dbReference>
<dbReference type="InterPro" id="IPR000182">
    <property type="entry name" value="GNAT_dom"/>
</dbReference>
<name>A0A516PWR2_9ACTN</name>
<keyword evidence="2" id="KW-0012">Acyltransferase</keyword>
<dbReference type="EMBL" id="CP041692">
    <property type="protein sequence ID" value="QDP95599.1"/>
    <property type="molecule type" value="Genomic_DNA"/>
</dbReference>
<keyword evidence="1 4" id="KW-0808">Transferase</keyword>
<evidence type="ECO:0000256" key="1">
    <source>
        <dbReference type="ARBA" id="ARBA00022679"/>
    </source>
</evidence>
<accession>A0A516PWR2</accession>
<dbReference type="PANTHER" id="PTHR43420">
    <property type="entry name" value="ACETYLTRANSFERASE"/>
    <property type="match status" value="1"/>
</dbReference>
<evidence type="ECO:0000256" key="2">
    <source>
        <dbReference type="ARBA" id="ARBA00023315"/>
    </source>
</evidence>
<dbReference type="OrthoDB" id="529907at2"/>
<protein>
    <submittedName>
        <fullName evidence="4">GNAT family N-acetyltransferase</fullName>
    </submittedName>
</protein>
<dbReference type="SUPFAM" id="SSF55729">
    <property type="entry name" value="Acyl-CoA N-acyltransferases (Nat)"/>
    <property type="match status" value="1"/>
</dbReference>
<dbReference type="GO" id="GO:0016747">
    <property type="term" value="F:acyltransferase activity, transferring groups other than amino-acyl groups"/>
    <property type="evidence" value="ECO:0007669"/>
    <property type="project" value="InterPro"/>
</dbReference>
<dbReference type="Proteomes" id="UP000319263">
    <property type="component" value="Chromosome"/>
</dbReference>
<dbReference type="PROSITE" id="PS51186">
    <property type="entry name" value="GNAT"/>
    <property type="match status" value="1"/>
</dbReference>
<dbReference type="InterPro" id="IPR016181">
    <property type="entry name" value="Acyl_CoA_acyltransferase"/>
</dbReference>
<proteinExistence type="predicted"/>
<gene>
    <name evidence="4" type="ORF">FOE78_06470</name>
</gene>
<dbReference type="AlphaFoldDB" id="A0A516PWR2"/>
<reference evidence="4 5" key="1">
    <citation type="submission" date="2019-07" db="EMBL/GenBank/DDBJ databases">
        <title>Microlunatus dokdonensis sp. nov. isolated from the rhizospheric soil of the wild plant Elymus tsukushiensis.</title>
        <authorList>
            <person name="Ghim S.-Y."/>
            <person name="Hwang Y.-J."/>
            <person name="Son J.-S."/>
            <person name="Shin J.-H."/>
        </authorList>
    </citation>
    <scope>NUCLEOTIDE SEQUENCE [LARGE SCALE GENOMIC DNA]</scope>
    <source>
        <strain evidence="4 5">KUDC0627</strain>
    </source>
</reference>
<dbReference type="Pfam" id="PF00583">
    <property type="entry name" value="Acetyltransf_1"/>
    <property type="match status" value="1"/>
</dbReference>
<dbReference type="KEGG" id="mik:FOE78_06470"/>
<dbReference type="PANTHER" id="PTHR43420:SF44">
    <property type="entry name" value="ACETYLTRANSFERASE YPEA"/>
    <property type="match status" value="1"/>
</dbReference>
<feature type="domain" description="N-acetyltransferase" evidence="3">
    <location>
        <begin position="18"/>
        <end position="160"/>
    </location>
</feature>